<dbReference type="EC" id="2.1.1.77" evidence="3"/>
<keyword evidence="7" id="KW-0808">Transferase</keyword>
<dbReference type="PANTHER" id="PTHR11579">
    <property type="entry name" value="PROTEIN-L-ISOASPARTATE O-METHYLTRANSFERASE"/>
    <property type="match status" value="1"/>
</dbReference>
<evidence type="ECO:0000313" key="14">
    <source>
        <dbReference type="Proteomes" id="UP001428817"/>
    </source>
</evidence>
<comment type="subcellular location">
    <subcellularLocation>
        <location evidence="1">Cytoplasm</location>
    </subcellularLocation>
</comment>
<dbReference type="GO" id="GO:0008168">
    <property type="term" value="F:methyltransferase activity"/>
    <property type="evidence" value="ECO:0007669"/>
    <property type="project" value="UniProtKB-KW"/>
</dbReference>
<dbReference type="Proteomes" id="UP001428817">
    <property type="component" value="Unassembled WGS sequence"/>
</dbReference>
<name>A0ABP9RDG7_9PSEU</name>
<dbReference type="InterPro" id="IPR029063">
    <property type="entry name" value="SAM-dependent_MTases_sf"/>
</dbReference>
<accession>A0ABP9RDG7</accession>
<evidence type="ECO:0000256" key="9">
    <source>
        <dbReference type="ARBA" id="ARBA00030757"/>
    </source>
</evidence>
<proteinExistence type="inferred from homology"/>
<dbReference type="Gene3D" id="3.40.50.150">
    <property type="entry name" value="Vaccinia Virus protein VP39"/>
    <property type="match status" value="1"/>
</dbReference>
<reference evidence="14" key="1">
    <citation type="journal article" date="2019" name="Int. J. Syst. Evol. Microbiol.">
        <title>The Global Catalogue of Microorganisms (GCM) 10K type strain sequencing project: providing services to taxonomists for standard genome sequencing and annotation.</title>
        <authorList>
            <consortium name="The Broad Institute Genomics Platform"/>
            <consortium name="The Broad Institute Genome Sequencing Center for Infectious Disease"/>
            <person name="Wu L."/>
            <person name="Ma J."/>
        </authorList>
    </citation>
    <scope>NUCLEOTIDE SEQUENCE [LARGE SCALE GENOMIC DNA]</scope>
    <source>
        <strain evidence="14">JCM 18303</strain>
    </source>
</reference>
<evidence type="ECO:0000256" key="3">
    <source>
        <dbReference type="ARBA" id="ARBA00011890"/>
    </source>
</evidence>
<evidence type="ECO:0000256" key="2">
    <source>
        <dbReference type="ARBA" id="ARBA00005369"/>
    </source>
</evidence>
<dbReference type="GO" id="GO:0032259">
    <property type="term" value="P:methylation"/>
    <property type="evidence" value="ECO:0007669"/>
    <property type="project" value="UniProtKB-KW"/>
</dbReference>
<keyword evidence="6 13" id="KW-0489">Methyltransferase</keyword>
<dbReference type="PANTHER" id="PTHR11579:SF0">
    <property type="entry name" value="PROTEIN-L-ISOASPARTATE(D-ASPARTATE) O-METHYLTRANSFERASE"/>
    <property type="match status" value="1"/>
</dbReference>
<protein>
    <recommendedName>
        <fullName evidence="4">Protein-L-isoaspartate O-methyltransferase</fullName>
        <ecNumber evidence="3">2.1.1.77</ecNumber>
    </recommendedName>
    <alternativeName>
        <fullName evidence="11">L-isoaspartyl protein carboxyl methyltransferase</fullName>
    </alternativeName>
    <alternativeName>
        <fullName evidence="9">Protein L-isoaspartyl methyltransferase</fullName>
    </alternativeName>
    <alternativeName>
        <fullName evidence="10">Protein-beta-aspartate methyltransferase</fullName>
    </alternativeName>
</protein>
<dbReference type="CDD" id="cd02440">
    <property type="entry name" value="AdoMet_MTases"/>
    <property type="match status" value="1"/>
</dbReference>
<organism evidence="13 14">
    <name type="scientific">Pseudonocardia eucalypti</name>
    <dbReference type="NCBI Taxonomy" id="648755"/>
    <lineage>
        <taxon>Bacteria</taxon>
        <taxon>Bacillati</taxon>
        <taxon>Actinomycetota</taxon>
        <taxon>Actinomycetes</taxon>
        <taxon>Pseudonocardiales</taxon>
        <taxon>Pseudonocardiaceae</taxon>
        <taxon>Pseudonocardia</taxon>
    </lineage>
</organism>
<evidence type="ECO:0000256" key="1">
    <source>
        <dbReference type="ARBA" id="ARBA00004496"/>
    </source>
</evidence>
<comment type="caution">
    <text evidence="13">The sequence shown here is derived from an EMBL/GenBank/DDBJ whole genome shotgun (WGS) entry which is preliminary data.</text>
</comment>
<dbReference type="EMBL" id="BAABJP010000063">
    <property type="protein sequence ID" value="GAA5175116.1"/>
    <property type="molecule type" value="Genomic_DNA"/>
</dbReference>
<evidence type="ECO:0000256" key="7">
    <source>
        <dbReference type="ARBA" id="ARBA00022679"/>
    </source>
</evidence>
<evidence type="ECO:0000313" key="13">
    <source>
        <dbReference type="EMBL" id="GAA5175116.1"/>
    </source>
</evidence>
<evidence type="ECO:0000256" key="10">
    <source>
        <dbReference type="ARBA" id="ARBA00031323"/>
    </source>
</evidence>
<dbReference type="PROSITE" id="PS01279">
    <property type="entry name" value="PCMT"/>
    <property type="match status" value="1"/>
</dbReference>
<dbReference type="InterPro" id="IPR000682">
    <property type="entry name" value="PCMT"/>
</dbReference>
<evidence type="ECO:0000256" key="5">
    <source>
        <dbReference type="ARBA" id="ARBA00022490"/>
    </source>
</evidence>
<keyword evidence="14" id="KW-1185">Reference proteome</keyword>
<evidence type="ECO:0000256" key="12">
    <source>
        <dbReference type="SAM" id="MobiDB-lite"/>
    </source>
</evidence>
<dbReference type="SUPFAM" id="SSF53335">
    <property type="entry name" value="S-adenosyl-L-methionine-dependent methyltransferases"/>
    <property type="match status" value="1"/>
</dbReference>
<evidence type="ECO:0000256" key="8">
    <source>
        <dbReference type="ARBA" id="ARBA00022691"/>
    </source>
</evidence>
<evidence type="ECO:0000256" key="11">
    <source>
        <dbReference type="ARBA" id="ARBA00031350"/>
    </source>
</evidence>
<sequence length="392" mass="43677">MTMLAPDWPRRAEALCARLVADGKLSSPEWQAAVRAVPRHELVPRCWVPDDRGRWTVMDTSTEDGRDAWLDLVYSNAAVVTMVATNAAGHTTVQSSSSMPSLMTRMLESLDVRDGHRVLEIGTGAGYNAALLCHRLGQGNVYSVDVEPELVDLARDRLAKIGYRPTLVAGDGALGLPDEAPFDRIIATTAVPAVPWPWIEQTRRGGVILADVKIRGQWGSLVRLIRTAPDRAEGSFDPVYGSFMRLRHEPNQAYPETARTPLPDDAPVVERSTTVDPRTPFTRLVVWFLAGLRLQPWIGLGYSGGDPRTAPRSVRLTAEDGSWTEVDLVATFSRHAVREAGPTKIWAEVERADQQWHDWDRPGWERFGLTVTPGQQRVWLDNPDSDQRWPVR</sequence>
<dbReference type="Pfam" id="PF01135">
    <property type="entry name" value="PCMT"/>
    <property type="match status" value="1"/>
</dbReference>
<comment type="similarity">
    <text evidence="2">Belongs to the methyltransferase superfamily. L-isoaspartyl/D-aspartyl protein methyltransferase family.</text>
</comment>
<evidence type="ECO:0000256" key="4">
    <source>
        <dbReference type="ARBA" id="ARBA00013346"/>
    </source>
</evidence>
<keyword evidence="5" id="KW-0963">Cytoplasm</keyword>
<evidence type="ECO:0000256" key="6">
    <source>
        <dbReference type="ARBA" id="ARBA00022603"/>
    </source>
</evidence>
<feature type="region of interest" description="Disordered" evidence="12">
    <location>
        <begin position="254"/>
        <end position="274"/>
    </location>
</feature>
<gene>
    <name evidence="13" type="ORF">GCM10023321_80490</name>
</gene>
<keyword evidence="8" id="KW-0949">S-adenosyl-L-methionine</keyword>